<reference evidence="1 2" key="1">
    <citation type="submission" date="2018-09" db="EMBL/GenBank/DDBJ databases">
        <title>Bacillus saliacetes sp. nov., isolated from Thai shrimp paste (Ka-pi).</title>
        <authorList>
            <person name="Daroonpunt R."/>
            <person name="Tanasupawat S."/>
            <person name="Yiamsombut S."/>
        </authorList>
    </citation>
    <scope>NUCLEOTIDE SEQUENCE [LARGE SCALE GENOMIC DNA]</scope>
    <source>
        <strain evidence="1 2">SKP7-4</strain>
    </source>
</reference>
<organism evidence="1 2">
    <name type="scientific">Bacillus salacetis</name>
    <dbReference type="NCBI Taxonomy" id="2315464"/>
    <lineage>
        <taxon>Bacteria</taxon>
        <taxon>Bacillati</taxon>
        <taxon>Bacillota</taxon>
        <taxon>Bacilli</taxon>
        <taxon>Bacillales</taxon>
        <taxon>Bacillaceae</taxon>
        <taxon>Bacillus</taxon>
    </lineage>
</organism>
<dbReference type="AlphaFoldDB" id="A0A3A1QMM0"/>
<proteinExistence type="predicted"/>
<dbReference type="RefSeq" id="WP_119549763.1">
    <property type="nucleotide sequence ID" value="NZ_QXIR01000073.1"/>
</dbReference>
<accession>A0A3A1QMM0</accession>
<evidence type="ECO:0000313" key="1">
    <source>
        <dbReference type="EMBL" id="RIW26641.1"/>
    </source>
</evidence>
<dbReference type="Proteomes" id="UP000265801">
    <property type="component" value="Unassembled WGS sequence"/>
</dbReference>
<evidence type="ECO:0000313" key="2">
    <source>
        <dbReference type="Proteomes" id="UP000265801"/>
    </source>
</evidence>
<protein>
    <submittedName>
        <fullName evidence="1">Uncharacterized protein</fullName>
    </submittedName>
</protein>
<gene>
    <name evidence="1" type="ORF">D3H55_23550</name>
</gene>
<dbReference type="EMBL" id="QXIR01000073">
    <property type="protein sequence ID" value="RIW26641.1"/>
    <property type="molecule type" value="Genomic_DNA"/>
</dbReference>
<comment type="caution">
    <text evidence="1">The sequence shown here is derived from an EMBL/GenBank/DDBJ whole genome shotgun (WGS) entry which is preliminary data.</text>
</comment>
<name>A0A3A1QMM0_9BACI</name>
<sequence length="67" mass="7914">MLISFYFIVVGLIRQFEKKPTLFISRRMKNNIPQKDLPVYAKHVGRVQILTGVIIGIMSQIEYWYNP</sequence>
<dbReference type="OrthoDB" id="3035118at2"/>
<keyword evidence="2" id="KW-1185">Reference proteome</keyword>